<dbReference type="InterPro" id="IPR044770">
    <property type="entry name" value="MFS_spinster-like"/>
</dbReference>
<feature type="transmembrane region" description="Helical" evidence="7">
    <location>
        <begin position="99"/>
        <end position="121"/>
    </location>
</feature>
<gene>
    <name evidence="9" type="ORF">KK488_08755</name>
</gene>
<dbReference type="Pfam" id="PF07690">
    <property type="entry name" value="MFS_1"/>
    <property type="match status" value="1"/>
</dbReference>
<evidence type="ECO:0000256" key="5">
    <source>
        <dbReference type="ARBA" id="ARBA00023136"/>
    </source>
</evidence>
<feature type="transmembrane region" description="Helical" evidence="7">
    <location>
        <begin position="360"/>
        <end position="378"/>
    </location>
</feature>
<evidence type="ECO:0000256" key="2">
    <source>
        <dbReference type="ARBA" id="ARBA00022448"/>
    </source>
</evidence>
<evidence type="ECO:0000256" key="7">
    <source>
        <dbReference type="SAM" id="Phobius"/>
    </source>
</evidence>
<evidence type="ECO:0000313" key="10">
    <source>
        <dbReference type="Proteomes" id="UP001138757"/>
    </source>
</evidence>
<dbReference type="InterPro" id="IPR036259">
    <property type="entry name" value="MFS_trans_sf"/>
</dbReference>
<keyword evidence="10" id="KW-1185">Reference proteome</keyword>
<feature type="transmembrane region" description="Helical" evidence="7">
    <location>
        <begin position="398"/>
        <end position="419"/>
    </location>
</feature>
<feature type="transmembrane region" description="Helical" evidence="7">
    <location>
        <begin position="335"/>
        <end position="354"/>
    </location>
</feature>
<feature type="transmembrane region" description="Helical" evidence="7">
    <location>
        <begin position="28"/>
        <end position="47"/>
    </location>
</feature>
<dbReference type="Proteomes" id="UP001138757">
    <property type="component" value="Unassembled WGS sequence"/>
</dbReference>
<feature type="transmembrane region" description="Helical" evidence="7">
    <location>
        <begin position="68"/>
        <end position="87"/>
    </location>
</feature>
<name>A0A9X1IR30_9SPHN</name>
<feature type="transmembrane region" description="Helical" evidence="7">
    <location>
        <begin position="263"/>
        <end position="284"/>
    </location>
</feature>
<dbReference type="PANTHER" id="PTHR23505:SF79">
    <property type="entry name" value="PROTEIN SPINSTER"/>
    <property type="match status" value="1"/>
</dbReference>
<evidence type="ECO:0000313" key="9">
    <source>
        <dbReference type="EMBL" id="MBT2187034.1"/>
    </source>
</evidence>
<dbReference type="SUPFAM" id="SSF103473">
    <property type="entry name" value="MFS general substrate transporter"/>
    <property type="match status" value="1"/>
</dbReference>
<dbReference type="Gene3D" id="1.20.1250.20">
    <property type="entry name" value="MFS general substrate transporter like domains"/>
    <property type="match status" value="2"/>
</dbReference>
<feature type="region of interest" description="Disordered" evidence="6">
    <location>
        <begin position="1"/>
        <end position="20"/>
    </location>
</feature>
<keyword evidence="5 7" id="KW-0472">Membrane</keyword>
<evidence type="ECO:0000256" key="3">
    <source>
        <dbReference type="ARBA" id="ARBA00022692"/>
    </source>
</evidence>
<protein>
    <submittedName>
        <fullName evidence="9">MFS transporter</fullName>
    </submittedName>
</protein>
<evidence type="ECO:0000256" key="6">
    <source>
        <dbReference type="SAM" id="MobiDB-lite"/>
    </source>
</evidence>
<feature type="transmembrane region" description="Helical" evidence="7">
    <location>
        <begin position="431"/>
        <end position="451"/>
    </location>
</feature>
<feature type="transmembrane region" description="Helical" evidence="7">
    <location>
        <begin position="201"/>
        <end position="220"/>
    </location>
</feature>
<evidence type="ECO:0000259" key="8">
    <source>
        <dbReference type="PROSITE" id="PS50850"/>
    </source>
</evidence>
<dbReference type="RefSeq" id="WP_214622789.1">
    <property type="nucleotide sequence ID" value="NZ_JAHGAW010000005.1"/>
</dbReference>
<dbReference type="PROSITE" id="PS50850">
    <property type="entry name" value="MFS"/>
    <property type="match status" value="1"/>
</dbReference>
<dbReference type="InterPro" id="IPR020846">
    <property type="entry name" value="MFS_dom"/>
</dbReference>
<sequence>MAIAPSMGQAAPKTGAGDQGHQWPSSPAAYYGLAVIIIATFLSFFDATVFGMLAQRIKVDFQLTDEQLGILGGPASIIFYVFVGVPLARLVDLYPRKIILAISAAVTGSVTMLSGLAQTYLQFIASRMFLGAGGAAHAPGSYSLIADMFPPKKIPISFALLQFGFIGGSTLGLWLGGEMIAATASWGISTVMGLKIHSWQWILVGLGTLSFPAALMFLFIKEPPRRTAAADTVKAPEDAGLARTIATFMGFDALKAIHAQRRVYYPLFIALALSATESAGFGFWRVPFLVRTYGVDEAHIGRVFASMSLVAQLIGLVLGGIMVSHFAKKHKDANVRTAAICFSMTTILTIAAPLMHAAEASMACMALATMFGLAGAPAQNAAVQRVAPQSMRGQLTAFYLFMFTFFGAMGSAVIGSVAQRVVGNEAELWKAIFYTAVVLLPIATIFMWRACKPYREEIERLEAIEAASAAA</sequence>
<organism evidence="9 10">
    <name type="scientific">Sphingobium nicotianae</name>
    <dbReference type="NCBI Taxonomy" id="2782607"/>
    <lineage>
        <taxon>Bacteria</taxon>
        <taxon>Pseudomonadati</taxon>
        <taxon>Pseudomonadota</taxon>
        <taxon>Alphaproteobacteria</taxon>
        <taxon>Sphingomonadales</taxon>
        <taxon>Sphingomonadaceae</taxon>
        <taxon>Sphingobium</taxon>
    </lineage>
</organism>
<evidence type="ECO:0000256" key="4">
    <source>
        <dbReference type="ARBA" id="ARBA00022989"/>
    </source>
</evidence>
<reference evidence="9" key="1">
    <citation type="submission" date="2021-05" db="EMBL/GenBank/DDBJ databases">
        <title>Genome of Sphingobium sp. strain.</title>
        <authorList>
            <person name="Fan R."/>
        </authorList>
    </citation>
    <scope>NUCLEOTIDE SEQUENCE</scope>
    <source>
        <strain evidence="9">H33</strain>
    </source>
</reference>
<accession>A0A9X1IR30</accession>
<keyword evidence="4 7" id="KW-1133">Transmembrane helix</keyword>
<comment type="caution">
    <text evidence="9">The sequence shown here is derived from an EMBL/GenBank/DDBJ whole genome shotgun (WGS) entry which is preliminary data.</text>
</comment>
<dbReference type="EMBL" id="JAHGAW010000005">
    <property type="protein sequence ID" value="MBT2187034.1"/>
    <property type="molecule type" value="Genomic_DNA"/>
</dbReference>
<dbReference type="PANTHER" id="PTHR23505">
    <property type="entry name" value="SPINSTER"/>
    <property type="match status" value="1"/>
</dbReference>
<dbReference type="AlphaFoldDB" id="A0A9X1IR30"/>
<dbReference type="InterPro" id="IPR011701">
    <property type="entry name" value="MFS"/>
</dbReference>
<keyword evidence="3 7" id="KW-0812">Transmembrane</keyword>
<comment type="subcellular location">
    <subcellularLocation>
        <location evidence="1">Membrane</location>
        <topology evidence="1">Multi-pass membrane protein</topology>
    </subcellularLocation>
</comment>
<evidence type="ECO:0000256" key="1">
    <source>
        <dbReference type="ARBA" id="ARBA00004141"/>
    </source>
</evidence>
<dbReference type="GO" id="GO:0016020">
    <property type="term" value="C:membrane"/>
    <property type="evidence" value="ECO:0007669"/>
    <property type="project" value="UniProtKB-SubCell"/>
</dbReference>
<keyword evidence="2" id="KW-0813">Transport</keyword>
<proteinExistence type="predicted"/>
<feature type="domain" description="Major facilitator superfamily (MFS) profile" evidence="8">
    <location>
        <begin position="32"/>
        <end position="455"/>
    </location>
</feature>
<feature type="transmembrane region" description="Helical" evidence="7">
    <location>
        <begin position="304"/>
        <end position="323"/>
    </location>
</feature>
<dbReference type="GO" id="GO:0022857">
    <property type="term" value="F:transmembrane transporter activity"/>
    <property type="evidence" value="ECO:0007669"/>
    <property type="project" value="InterPro"/>
</dbReference>
<feature type="transmembrane region" description="Helical" evidence="7">
    <location>
        <begin position="158"/>
        <end position="181"/>
    </location>
</feature>